<dbReference type="EMBL" id="MEUI01000012">
    <property type="protein sequence ID" value="OGC34844.1"/>
    <property type="molecule type" value="Genomic_DNA"/>
</dbReference>
<dbReference type="PRINTS" id="PR00599">
    <property type="entry name" value="MAPEPTIDASE"/>
</dbReference>
<dbReference type="InterPro" id="IPR050659">
    <property type="entry name" value="Peptidase_M24B"/>
</dbReference>
<dbReference type="AlphaFoldDB" id="A0A1F4TQ34"/>
<evidence type="ECO:0000313" key="2">
    <source>
        <dbReference type="EMBL" id="OGC34844.1"/>
    </source>
</evidence>
<dbReference type="Gene3D" id="3.90.230.10">
    <property type="entry name" value="Creatinase/methionine aminopeptidase superfamily"/>
    <property type="match status" value="1"/>
</dbReference>
<evidence type="ECO:0000259" key="1">
    <source>
        <dbReference type="Pfam" id="PF00557"/>
    </source>
</evidence>
<proteinExistence type="predicted"/>
<dbReference type="GO" id="GO:0008235">
    <property type="term" value="F:metalloexopeptidase activity"/>
    <property type="evidence" value="ECO:0007669"/>
    <property type="project" value="UniProtKB-ARBA"/>
</dbReference>
<name>A0A1F4TQ34_UNCSA</name>
<dbReference type="Proteomes" id="UP000177309">
    <property type="component" value="Unassembled WGS sequence"/>
</dbReference>
<dbReference type="InterPro" id="IPR001714">
    <property type="entry name" value="Pept_M24_MAP"/>
</dbReference>
<dbReference type="InterPro" id="IPR036005">
    <property type="entry name" value="Creatinase/aminopeptidase-like"/>
</dbReference>
<dbReference type="SUPFAM" id="SSF55920">
    <property type="entry name" value="Creatinase/aminopeptidase"/>
    <property type="match status" value="1"/>
</dbReference>
<comment type="caution">
    <text evidence="2">The sequence shown here is derived from an EMBL/GenBank/DDBJ whole genome shotgun (WGS) entry which is preliminary data.</text>
</comment>
<dbReference type="PANTHER" id="PTHR46112:SF3">
    <property type="entry name" value="AMINOPEPTIDASE YPDF"/>
    <property type="match status" value="1"/>
</dbReference>
<gene>
    <name evidence="2" type="ORF">A2462_05525</name>
</gene>
<feature type="domain" description="Peptidase M24" evidence="1">
    <location>
        <begin position="7"/>
        <end position="203"/>
    </location>
</feature>
<protein>
    <recommendedName>
        <fullName evidence="1">Peptidase M24 domain-containing protein</fullName>
    </recommendedName>
</protein>
<sequence length="216" mass="23892">MSKSQLKAVRIAESILASLKVSAGMKEVEVAQYIKDALNNYKSKPAFRIIVASGKRSALPHGFATNKVIKNGDLVVVDFGAVCNGYLSDITRTKIVGQPNKKQEQIFSIVKEASRRAIKKVKAGIACSEVDAAARDYIREQGYGKYFIHTTGHGVGRKIHEVPKISRRNRNRLKVGTVITIEPGIYIKGWGGVRVEEMVVVTKRGCRILTKLQRNL</sequence>
<dbReference type="PANTHER" id="PTHR46112">
    <property type="entry name" value="AMINOPEPTIDASE"/>
    <property type="match status" value="1"/>
</dbReference>
<accession>A0A1F4TQ34</accession>
<dbReference type="InterPro" id="IPR000994">
    <property type="entry name" value="Pept_M24"/>
</dbReference>
<organism evidence="2 3">
    <name type="scientific">candidate division WOR-1 bacterium RIFOXYC2_FULL_41_25</name>
    <dbReference type="NCBI Taxonomy" id="1802586"/>
    <lineage>
        <taxon>Bacteria</taxon>
        <taxon>Bacillati</taxon>
        <taxon>Saganbacteria</taxon>
    </lineage>
</organism>
<dbReference type="Pfam" id="PF00557">
    <property type="entry name" value="Peptidase_M24"/>
    <property type="match status" value="1"/>
</dbReference>
<evidence type="ECO:0000313" key="3">
    <source>
        <dbReference type="Proteomes" id="UP000177309"/>
    </source>
</evidence>
<reference evidence="2 3" key="1">
    <citation type="journal article" date="2016" name="Nat. Commun.">
        <title>Thousands of microbial genomes shed light on interconnected biogeochemical processes in an aquifer system.</title>
        <authorList>
            <person name="Anantharaman K."/>
            <person name="Brown C.T."/>
            <person name="Hug L.A."/>
            <person name="Sharon I."/>
            <person name="Castelle C.J."/>
            <person name="Probst A.J."/>
            <person name="Thomas B.C."/>
            <person name="Singh A."/>
            <person name="Wilkins M.J."/>
            <person name="Karaoz U."/>
            <person name="Brodie E.L."/>
            <person name="Williams K.H."/>
            <person name="Hubbard S.S."/>
            <person name="Banfield J.F."/>
        </authorList>
    </citation>
    <scope>NUCLEOTIDE SEQUENCE [LARGE SCALE GENOMIC DNA]</scope>
</reference>
<dbReference type="GO" id="GO:0004177">
    <property type="term" value="F:aminopeptidase activity"/>
    <property type="evidence" value="ECO:0007669"/>
    <property type="project" value="UniProtKB-ARBA"/>
</dbReference>